<dbReference type="GO" id="GO:0008170">
    <property type="term" value="F:N-methyltransferase activity"/>
    <property type="evidence" value="ECO:0007669"/>
    <property type="project" value="UniProtKB-ARBA"/>
</dbReference>
<gene>
    <name evidence="7" type="ORF">HX89_12725</name>
</gene>
<keyword evidence="2 7" id="KW-0489">Methyltransferase</keyword>
<evidence type="ECO:0000256" key="2">
    <source>
        <dbReference type="ARBA" id="ARBA00022603"/>
    </source>
</evidence>
<dbReference type="GO" id="GO:0008757">
    <property type="term" value="F:S-adenosylmethionine-dependent methyltransferase activity"/>
    <property type="evidence" value="ECO:0007669"/>
    <property type="project" value="TreeGrafter"/>
</dbReference>
<dbReference type="eggNOG" id="COG2890">
    <property type="taxonomic scope" value="Bacteria"/>
</dbReference>
<proteinExistence type="inferred from homology"/>
<dbReference type="AlphaFoldDB" id="A0A075JIK9"/>
<dbReference type="Proteomes" id="UP000027986">
    <property type="component" value="Chromosome"/>
</dbReference>
<dbReference type="InterPro" id="IPR029063">
    <property type="entry name" value="SAM-dependent_MTases_sf"/>
</dbReference>
<dbReference type="KEGG" id="dni:HX89_12725"/>
<dbReference type="Gene3D" id="3.40.50.150">
    <property type="entry name" value="Vaccinia Virus protein VP39"/>
    <property type="match status" value="1"/>
</dbReference>
<organism evidence="7 8">
    <name type="scientific">Dermacoccus nishinomiyaensis</name>
    <dbReference type="NCBI Taxonomy" id="1274"/>
    <lineage>
        <taxon>Bacteria</taxon>
        <taxon>Bacillati</taxon>
        <taxon>Actinomycetota</taxon>
        <taxon>Actinomycetes</taxon>
        <taxon>Micrococcales</taxon>
        <taxon>Dermacoccaceae</taxon>
        <taxon>Dermacoccus</taxon>
    </lineage>
</organism>
<keyword evidence="8" id="KW-1185">Reference proteome</keyword>
<dbReference type="PANTHER" id="PTHR45875:SF1">
    <property type="entry name" value="METHYLTRANSFERASE N6AMT1"/>
    <property type="match status" value="1"/>
</dbReference>
<dbReference type="GO" id="GO:0035657">
    <property type="term" value="C:eRF1 methyltransferase complex"/>
    <property type="evidence" value="ECO:0007669"/>
    <property type="project" value="TreeGrafter"/>
</dbReference>
<dbReference type="InterPro" id="IPR002052">
    <property type="entry name" value="DNA_methylase_N6_adenine_CS"/>
</dbReference>
<dbReference type="OrthoDB" id="129465at2"/>
<feature type="domain" description="Methyltransferase small" evidence="5">
    <location>
        <begin position="160"/>
        <end position="296"/>
    </location>
</feature>
<dbReference type="RefSeq" id="WP_038569552.1">
    <property type="nucleotide sequence ID" value="NZ_CP008889.1"/>
</dbReference>
<dbReference type="GO" id="GO:0032259">
    <property type="term" value="P:methylation"/>
    <property type="evidence" value="ECO:0007669"/>
    <property type="project" value="UniProtKB-KW"/>
</dbReference>
<accession>A0A075JIK9</accession>
<feature type="domain" description="DUF7059" evidence="6">
    <location>
        <begin position="25"/>
        <end position="105"/>
    </location>
</feature>
<dbReference type="PANTHER" id="PTHR45875">
    <property type="entry name" value="METHYLTRANSFERASE N6AMT1"/>
    <property type="match status" value="1"/>
</dbReference>
<dbReference type="GO" id="GO:0003676">
    <property type="term" value="F:nucleic acid binding"/>
    <property type="evidence" value="ECO:0007669"/>
    <property type="project" value="InterPro"/>
</dbReference>
<dbReference type="HOGENOM" id="CLU_022532_0_0_11"/>
<dbReference type="EMBL" id="CP008889">
    <property type="protein sequence ID" value="AIF41650.1"/>
    <property type="molecule type" value="Genomic_DNA"/>
</dbReference>
<dbReference type="InterPro" id="IPR052190">
    <property type="entry name" value="Euk-Arch_PrmC-MTase"/>
</dbReference>
<evidence type="ECO:0000256" key="3">
    <source>
        <dbReference type="ARBA" id="ARBA00022679"/>
    </source>
</evidence>
<evidence type="ECO:0000313" key="7">
    <source>
        <dbReference type="EMBL" id="AIF41650.1"/>
    </source>
</evidence>
<evidence type="ECO:0000256" key="4">
    <source>
        <dbReference type="ARBA" id="ARBA00022691"/>
    </source>
</evidence>
<evidence type="ECO:0000313" key="8">
    <source>
        <dbReference type="Proteomes" id="UP000027986"/>
    </source>
</evidence>
<keyword evidence="3 7" id="KW-0808">Transferase</keyword>
<reference evidence="7 8" key="1">
    <citation type="submission" date="2014-07" db="EMBL/GenBank/DDBJ databases">
        <title>Genome Sequencing of Dermacoccus nishinomiyaensis.</title>
        <authorList>
            <person name="Hong K.W."/>
            <person name="Chan K.G."/>
        </authorList>
    </citation>
    <scope>NUCLEOTIDE SEQUENCE [LARGE SCALE GENOMIC DNA]</scope>
    <source>
        <strain evidence="7 8">M25</strain>
    </source>
</reference>
<dbReference type="SUPFAM" id="SSF53335">
    <property type="entry name" value="S-adenosyl-L-methionine-dependent methyltransferases"/>
    <property type="match status" value="1"/>
</dbReference>
<dbReference type="Pfam" id="PF23186">
    <property type="entry name" value="DUF7059"/>
    <property type="match status" value="1"/>
</dbReference>
<dbReference type="PROSITE" id="PS00092">
    <property type="entry name" value="N6_MTASE"/>
    <property type="match status" value="1"/>
</dbReference>
<evidence type="ECO:0000256" key="1">
    <source>
        <dbReference type="ARBA" id="ARBA00006149"/>
    </source>
</evidence>
<keyword evidence="4" id="KW-0949">S-adenosyl-L-methionine</keyword>
<dbReference type="CDD" id="cd02440">
    <property type="entry name" value="AdoMet_MTases"/>
    <property type="match status" value="1"/>
</dbReference>
<dbReference type="Pfam" id="PF05175">
    <property type="entry name" value="MTS"/>
    <property type="match status" value="1"/>
</dbReference>
<name>A0A075JIK9_9MICO</name>
<comment type="similarity">
    <text evidence="1">Belongs to the eukaryotic/archaeal PrmC-related family.</text>
</comment>
<dbReference type="InterPro" id="IPR055487">
    <property type="entry name" value="DUF7059"/>
</dbReference>
<dbReference type="GeneID" id="41841925"/>
<dbReference type="InterPro" id="IPR007848">
    <property type="entry name" value="Small_mtfrase_dom"/>
</dbReference>
<sequence>MSSPAPHVDDSTRDQLAALRADLAAAPYTVEAVADVLGPSASAALHREQPTAARRILADDDSPVATMVALFTLGGRMSPARIEAAFPAAGVDGLTALGLLADDDTLEQMRGDGDDRILVATCDLRPYGDETSSWWLASDLSEIATGQVLEPDHVLGIGGASTTLARWTPRRTVRSALDLGTGCGVQAAHLAGHVEHIVASDLATRALAFVCFNAALNDLDVEVLAGSMLEPVAGRRFDLIVSNPPFVITPRRPGMPEYEYRDGGAVGDAVVRNLVRDVGAHLEPGGVAQFLGNWEMRDGETFEDVWERWLDGVDLDALVVQREVQDPCEYAELWARDGGAPVGSPEYDAMYSAWLDDFAARGVERIGFGIITLQRPAEPRPRFTDLLDERGSVATAMGPTIDAGLAARAWMARVGDDAVLDSFWQAAPDVTEERHTKPGASDPSVIMIRQGGGFGMSIQADTVLAAFLSVCDGSMTARTALEAIATLVDVPADDAVRGTLPLLKRLVANGFLTRVER</sequence>
<protein>
    <submittedName>
        <fullName evidence="7">SAM-dependent methyltransferase</fullName>
    </submittedName>
</protein>
<dbReference type="GO" id="GO:0008276">
    <property type="term" value="F:protein methyltransferase activity"/>
    <property type="evidence" value="ECO:0007669"/>
    <property type="project" value="TreeGrafter"/>
</dbReference>
<evidence type="ECO:0000259" key="5">
    <source>
        <dbReference type="Pfam" id="PF05175"/>
    </source>
</evidence>
<evidence type="ECO:0000259" key="6">
    <source>
        <dbReference type="Pfam" id="PF23186"/>
    </source>
</evidence>